<proteinExistence type="predicted"/>
<evidence type="ECO:0000256" key="1">
    <source>
        <dbReference type="SAM" id="Phobius"/>
    </source>
</evidence>
<gene>
    <name evidence="3" type="ORF">ERS852420_00962</name>
    <name evidence="2" type="ORF">M72_23531</name>
</gene>
<sequence>MEHIKKKLAVIVVFFAVFIGIVTIWTVRKQSQPKLTAVTWKLEEEADLDGNELSSYAKDPSKSKVVLTFKKDQTYRCKNLENKKIWKGTYTLSRTKSKDTYMLHLVPDQGTASYYGVYGTREYEDGTGHMSVILTTKDKILSFLAE</sequence>
<keyword evidence="1" id="KW-1133">Transmembrane helix</keyword>
<dbReference type="Proteomes" id="UP000049979">
    <property type="component" value="Unassembled WGS sequence"/>
</dbReference>
<dbReference type="EMBL" id="CYXV01000003">
    <property type="protein sequence ID" value="CUM83165.1"/>
    <property type="molecule type" value="Genomic_DNA"/>
</dbReference>
<dbReference type="AlphaFoldDB" id="A0A0M6WHA1"/>
<dbReference type="GeneID" id="99748252"/>
<name>A0A0M6WHA1_9FIRM</name>
<keyword evidence="1" id="KW-0472">Membrane</keyword>
<evidence type="ECO:0000313" key="2">
    <source>
        <dbReference type="EMBL" id="CRL35311.1"/>
    </source>
</evidence>
<protein>
    <submittedName>
        <fullName evidence="2">Uncharacterized protein</fullName>
    </submittedName>
</protein>
<reference evidence="2" key="1">
    <citation type="submission" date="2015-05" db="EMBL/GenBank/DDBJ databases">
        <authorList>
            <person name="Wang D.B."/>
            <person name="Wang M."/>
        </authorList>
    </citation>
    <scope>NUCLEOTIDE SEQUENCE [LARGE SCALE GENOMIC DNA]</scope>
    <source>
        <strain evidence="2">M72</strain>
    </source>
</reference>
<dbReference type="Proteomes" id="UP000095495">
    <property type="component" value="Unassembled WGS sequence"/>
</dbReference>
<dbReference type="RefSeq" id="WP_022046352.1">
    <property type="nucleotide sequence ID" value="NZ_CP173697.1"/>
</dbReference>
<evidence type="ECO:0000313" key="5">
    <source>
        <dbReference type="Proteomes" id="UP000095495"/>
    </source>
</evidence>
<organism evidence="2 4">
    <name type="scientific">Roseburia faecis</name>
    <dbReference type="NCBI Taxonomy" id="301302"/>
    <lineage>
        <taxon>Bacteria</taxon>
        <taxon>Bacillati</taxon>
        <taxon>Bacillota</taxon>
        <taxon>Clostridia</taxon>
        <taxon>Lachnospirales</taxon>
        <taxon>Lachnospiraceae</taxon>
        <taxon>Roseburia</taxon>
    </lineage>
</organism>
<reference evidence="4" key="2">
    <citation type="submission" date="2015-05" db="EMBL/GenBank/DDBJ databases">
        <authorList>
            <consortium name="Pathogen Informatics"/>
        </authorList>
    </citation>
    <scope>NUCLEOTIDE SEQUENCE [LARGE SCALE GENOMIC DNA]</scope>
    <source>
        <strain evidence="3 5">2789STDY5608863</strain>
        <strain evidence="4">M72</strain>
    </source>
</reference>
<keyword evidence="4" id="KW-1185">Reference proteome</keyword>
<keyword evidence="1" id="KW-0812">Transmembrane</keyword>
<feature type="transmembrane region" description="Helical" evidence="1">
    <location>
        <begin position="7"/>
        <end position="27"/>
    </location>
</feature>
<evidence type="ECO:0000313" key="3">
    <source>
        <dbReference type="EMBL" id="CUM83165.1"/>
    </source>
</evidence>
<evidence type="ECO:0000313" key="4">
    <source>
        <dbReference type="Proteomes" id="UP000049979"/>
    </source>
</evidence>
<dbReference type="EMBL" id="CVRR01000008">
    <property type="protein sequence ID" value="CRL35311.1"/>
    <property type="molecule type" value="Genomic_DNA"/>
</dbReference>
<dbReference type="OrthoDB" id="10010494at2"/>
<accession>A0A0M6WHA1</accession>
<dbReference type="STRING" id="301302.ERS852420_00962"/>